<protein>
    <submittedName>
        <fullName evidence="1">Uncharacterized protein</fullName>
    </submittedName>
</protein>
<name>A0A7W1XB91_9BACL</name>
<proteinExistence type="predicted"/>
<gene>
    <name evidence="1" type="ORF">H1164_11080</name>
</gene>
<evidence type="ECO:0000313" key="2">
    <source>
        <dbReference type="Proteomes" id="UP000530514"/>
    </source>
</evidence>
<organism evidence="1 2">
    <name type="scientific">Thermoactinomyces daqus</name>
    <dbReference type="NCBI Taxonomy" id="1329516"/>
    <lineage>
        <taxon>Bacteria</taxon>
        <taxon>Bacillati</taxon>
        <taxon>Bacillota</taxon>
        <taxon>Bacilli</taxon>
        <taxon>Bacillales</taxon>
        <taxon>Thermoactinomycetaceae</taxon>
        <taxon>Thermoactinomyces</taxon>
    </lineage>
</organism>
<evidence type="ECO:0000313" key="1">
    <source>
        <dbReference type="EMBL" id="MBA4543439.1"/>
    </source>
</evidence>
<dbReference type="AlphaFoldDB" id="A0A7W1XB91"/>
<dbReference type="EMBL" id="JACEIP010000016">
    <property type="protein sequence ID" value="MBA4543439.1"/>
    <property type="molecule type" value="Genomic_DNA"/>
</dbReference>
<accession>A0A7W1XB91</accession>
<keyword evidence="2" id="KW-1185">Reference proteome</keyword>
<dbReference type="RefSeq" id="WP_160173942.1">
    <property type="nucleotide sequence ID" value="NZ_JACEIP010000016.1"/>
</dbReference>
<dbReference type="Proteomes" id="UP000530514">
    <property type="component" value="Unassembled WGS sequence"/>
</dbReference>
<comment type="caution">
    <text evidence="1">The sequence shown here is derived from an EMBL/GenBank/DDBJ whole genome shotgun (WGS) entry which is preliminary data.</text>
</comment>
<reference evidence="1 2" key="1">
    <citation type="submission" date="2020-07" db="EMBL/GenBank/DDBJ databases">
        <authorList>
            <person name="Feng H."/>
        </authorList>
    </citation>
    <scope>NUCLEOTIDE SEQUENCE [LARGE SCALE GENOMIC DNA]</scope>
    <source>
        <strain evidence="2">s-11</strain>
    </source>
</reference>
<sequence length="55" mass="5929">MKKLIALLLVLVGFVYLAGNWEHVRSSILAGEPVHTSIDGTTTITNQAEGEPVHT</sequence>